<reference evidence="2 3" key="1">
    <citation type="submission" date="2021-03" db="EMBL/GenBank/DDBJ databases">
        <title>Whole genome sequence of Jiella sp. MQZ13P-4.</title>
        <authorList>
            <person name="Tuo L."/>
        </authorList>
    </citation>
    <scope>NUCLEOTIDE SEQUENCE [LARGE SCALE GENOMIC DNA]</scope>
    <source>
        <strain evidence="2 3">MQZ13P-4</strain>
    </source>
</reference>
<name>A0ABS3J2H8_9HYPH</name>
<dbReference type="SUPFAM" id="SSF110997">
    <property type="entry name" value="Sporulation related repeat"/>
    <property type="match status" value="1"/>
</dbReference>
<keyword evidence="3" id="KW-1185">Reference proteome</keyword>
<sequence length="108" mass="11341">MSGRIASIAAAVALVATTGSLAHASGCGWYAIGGAFQSRNAAYNHAGDLDASVYNLDDSNSPNAGKGFYAVAIGPVSKRQANQYRRQFQSNGVKSAYVKNMCFYGPRL</sequence>
<organism evidence="2 3">
    <name type="scientific">Jiella sonneratiae</name>
    <dbReference type="NCBI Taxonomy" id="2816856"/>
    <lineage>
        <taxon>Bacteria</taxon>
        <taxon>Pseudomonadati</taxon>
        <taxon>Pseudomonadota</taxon>
        <taxon>Alphaproteobacteria</taxon>
        <taxon>Hyphomicrobiales</taxon>
        <taxon>Aurantimonadaceae</taxon>
        <taxon>Jiella</taxon>
    </lineage>
</organism>
<evidence type="ECO:0008006" key="4">
    <source>
        <dbReference type="Google" id="ProtNLM"/>
    </source>
</evidence>
<evidence type="ECO:0000313" key="2">
    <source>
        <dbReference type="EMBL" id="MBO0903188.1"/>
    </source>
</evidence>
<comment type="caution">
    <text evidence="2">The sequence shown here is derived from an EMBL/GenBank/DDBJ whole genome shotgun (WGS) entry which is preliminary data.</text>
</comment>
<feature type="chain" id="PRO_5046150458" description="SPOR domain-containing protein" evidence="1">
    <location>
        <begin position="25"/>
        <end position="108"/>
    </location>
</feature>
<dbReference type="RefSeq" id="WP_207349839.1">
    <property type="nucleotide sequence ID" value="NZ_JAFMPY010000005.1"/>
</dbReference>
<protein>
    <recommendedName>
        <fullName evidence="4">SPOR domain-containing protein</fullName>
    </recommendedName>
</protein>
<evidence type="ECO:0000313" key="3">
    <source>
        <dbReference type="Proteomes" id="UP000664288"/>
    </source>
</evidence>
<proteinExistence type="predicted"/>
<gene>
    <name evidence="2" type="ORF">J1C47_06005</name>
</gene>
<dbReference type="Gene3D" id="3.30.70.1070">
    <property type="entry name" value="Sporulation related repeat"/>
    <property type="match status" value="1"/>
</dbReference>
<dbReference type="EMBL" id="JAFMPY010000005">
    <property type="protein sequence ID" value="MBO0903188.1"/>
    <property type="molecule type" value="Genomic_DNA"/>
</dbReference>
<dbReference type="Proteomes" id="UP000664288">
    <property type="component" value="Unassembled WGS sequence"/>
</dbReference>
<dbReference type="InterPro" id="IPR036680">
    <property type="entry name" value="SPOR-like_sf"/>
</dbReference>
<keyword evidence="1" id="KW-0732">Signal</keyword>
<accession>A0ABS3J2H8</accession>
<evidence type="ECO:0000256" key="1">
    <source>
        <dbReference type="SAM" id="SignalP"/>
    </source>
</evidence>
<feature type="signal peptide" evidence="1">
    <location>
        <begin position="1"/>
        <end position="24"/>
    </location>
</feature>